<dbReference type="OrthoDB" id="40462at2157"/>
<dbReference type="CDD" id="cd18873">
    <property type="entry name" value="NUDIX_NadM_like"/>
    <property type="match status" value="1"/>
</dbReference>
<dbReference type="eggNOG" id="arCOG01075">
    <property type="taxonomic scope" value="Archaea"/>
</dbReference>
<dbReference type="GO" id="GO:0016787">
    <property type="term" value="F:hydrolase activity"/>
    <property type="evidence" value="ECO:0007669"/>
    <property type="project" value="UniProtKB-KW"/>
</dbReference>
<dbReference type="InterPro" id="IPR000086">
    <property type="entry name" value="NUDIX_hydrolase_dom"/>
</dbReference>
<sequence>MKNPLLTVDTVILCDVESIVLIKRKNNPYKGFWALPGGFVEYGETVESAAMRETKEETGLEVELDRIVGVYSDPKRDPRGHTVSVCFLARNIQGNLKADTDAADVECFPLHEISELELAFDHGKIIEDALNILKFQE</sequence>
<dbReference type="AlphaFoldDB" id="F6D507"/>
<evidence type="ECO:0000256" key="1">
    <source>
        <dbReference type="ARBA" id="ARBA00022801"/>
    </source>
</evidence>
<organism evidence="3 4">
    <name type="scientific">Methanobacterium paludis (strain DSM 25820 / JCM 18151 / SWAN1)</name>
    <dbReference type="NCBI Taxonomy" id="868131"/>
    <lineage>
        <taxon>Archaea</taxon>
        <taxon>Methanobacteriati</taxon>
        <taxon>Methanobacteriota</taxon>
        <taxon>Methanomada group</taxon>
        <taxon>Methanobacteria</taxon>
        <taxon>Methanobacteriales</taxon>
        <taxon>Methanobacteriaceae</taxon>
        <taxon>Methanobacterium</taxon>
    </lineage>
</organism>
<dbReference type="InterPro" id="IPR020476">
    <property type="entry name" value="Nudix_hydrolase"/>
</dbReference>
<dbReference type="RefSeq" id="WP_013826785.1">
    <property type="nucleotide sequence ID" value="NC_015574.1"/>
</dbReference>
<dbReference type="PROSITE" id="PS51462">
    <property type="entry name" value="NUDIX"/>
    <property type="match status" value="1"/>
</dbReference>
<dbReference type="SUPFAM" id="SSF55811">
    <property type="entry name" value="Nudix"/>
    <property type="match status" value="1"/>
</dbReference>
<dbReference type="Proteomes" id="UP000009231">
    <property type="component" value="Chromosome"/>
</dbReference>
<dbReference type="PRINTS" id="PR00502">
    <property type="entry name" value="NUDIXFAMILY"/>
</dbReference>
<dbReference type="Gene3D" id="3.90.79.10">
    <property type="entry name" value="Nucleoside Triphosphate Pyrophosphohydrolase"/>
    <property type="match status" value="1"/>
</dbReference>
<dbReference type="Pfam" id="PF00293">
    <property type="entry name" value="NUDIX"/>
    <property type="match status" value="1"/>
</dbReference>
<dbReference type="PANTHER" id="PTHR43736">
    <property type="entry name" value="ADP-RIBOSE PYROPHOSPHATASE"/>
    <property type="match status" value="1"/>
</dbReference>
<evidence type="ECO:0000259" key="2">
    <source>
        <dbReference type="PROSITE" id="PS51462"/>
    </source>
</evidence>
<name>F6D507_METPW</name>
<keyword evidence="1 3" id="KW-0378">Hydrolase</keyword>
<dbReference type="InterPro" id="IPR015797">
    <property type="entry name" value="NUDIX_hydrolase-like_dom_sf"/>
</dbReference>
<dbReference type="GeneID" id="10669809"/>
<dbReference type="KEGG" id="mew:MSWAN_2280"/>
<dbReference type="InterPro" id="IPR020084">
    <property type="entry name" value="NUDIX_hydrolase_CS"/>
</dbReference>
<evidence type="ECO:0000313" key="3">
    <source>
        <dbReference type="EMBL" id="AEG19286.1"/>
    </source>
</evidence>
<accession>F6D507</accession>
<dbReference type="STRING" id="868131.MSWAN_2280"/>
<feature type="domain" description="Nudix hydrolase" evidence="2">
    <location>
        <begin position="4"/>
        <end position="133"/>
    </location>
</feature>
<protein>
    <submittedName>
        <fullName evidence="3">NUDIX hydrolase</fullName>
    </submittedName>
</protein>
<dbReference type="EMBL" id="CP002772">
    <property type="protein sequence ID" value="AEG19286.1"/>
    <property type="molecule type" value="Genomic_DNA"/>
</dbReference>
<evidence type="ECO:0000313" key="4">
    <source>
        <dbReference type="Proteomes" id="UP000009231"/>
    </source>
</evidence>
<reference evidence="3 4" key="1">
    <citation type="journal article" date="2014" name="Int. J. Syst. Evol. Microbiol.">
        <title>Methanobacterium paludis sp. nov. and a novel strain of Methanobacterium lacus isolated from northern peatlands.</title>
        <authorList>
            <person name="Cadillo-Quiroz H."/>
            <person name="Brauer S.L."/>
            <person name="Goodson N."/>
            <person name="Yavitt J.B."/>
            <person name="Zinder S.H."/>
        </authorList>
    </citation>
    <scope>NUCLEOTIDE SEQUENCE [LARGE SCALE GENOMIC DNA]</scope>
    <source>
        <strain evidence="4">DSM 25820 / JCM 18151 / SWAN1</strain>
    </source>
</reference>
<keyword evidence="4" id="KW-1185">Reference proteome</keyword>
<dbReference type="PANTHER" id="PTHR43736:SF1">
    <property type="entry name" value="DIHYDRONEOPTERIN TRIPHOSPHATE DIPHOSPHATASE"/>
    <property type="match status" value="1"/>
</dbReference>
<dbReference type="PROSITE" id="PS00893">
    <property type="entry name" value="NUDIX_BOX"/>
    <property type="match status" value="1"/>
</dbReference>
<proteinExistence type="predicted"/>
<dbReference type="HOGENOM" id="CLU_037162_20_3_2"/>
<gene>
    <name evidence="3" type="ordered locus">MSWAN_2280</name>
</gene>